<sequence length="146" mass="17400">MKANQEITKEVLEDLKSKGMKNAKFIDYEGDRRICKIQTRGAERLLLDYDYYFLGALILTDHLDELSYEYINELSIAIRTDIRKMDDTLFDIIAEKEQLCKKILDRYIEITDEFSDFLGSDEYVTDSDRKRKLYMYEAELEDMKCQ</sequence>
<reference evidence="2" key="2">
    <citation type="journal article" date="2017" name="Stand. Genomic Sci.">
        <title>Complete genome sequence of the sulfur-oxidizing chemolithoautotrophic Sulfurovum lithotrophicum 42BKTT.</title>
        <authorList>
            <person name="Jeon W."/>
            <person name="Priscilla L."/>
            <person name="Park G."/>
            <person name="Lee H."/>
            <person name="Lee N."/>
            <person name="Lee D."/>
            <person name="Kwon H."/>
            <person name="Ahn I."/>
            <person name="Lee C."/>
            <person name="Lee H."/>
            <person name="Ahn J."/>
        </authorList>
    </citation>
    <scope>NUCLEOTIDE SEQUENCE [LARGE SCALE GENOMIC DNA]</scope>
    <source>
        <strain evidence="2">ATCC BAA-797 / 42BKT</strain>
    </source>
</reference>
<reference evidence="1 2" key="1">
    <citation type="submission" date="2015-04" db="EMBL/GenBank/DDBJ databases">
        <title>Complete genome sequence of Sulfurovum lithotrophicum ATCC BAA-797T.</title>
        <authorList>
            <person name="Ahn J."/>
            <person name="Park G."/>
            <person name="Jeon W."/>
            <person name="Jang Y."/>
            <person name="Jang M."/>
            <person name="Lee H."/>
            <person name="Lee H."/>
        </authorList>
    </citation>
    <scope>NUCLEOTIDE SEQUENCE [LARGE SCALE GENOMIC DNA]</scope>
    <source>
        <strain evidence="2">ATCC BAA-797 / 42BKT</strain>
    </source>
</reference>
<name>A0A7U4M394_9BACT</name>
<dbReference type="AlphaFoldDB" id="A0A7U4M394"/>
<evidence type="ECO:0000313" key="2">
    <source>
        <dbReference type="Proteomes" id="UP000034444"/>
    </source>
</evidence>
<evidence type="ECO:0000313" key="1">
    <source>
        <dbReference type="EMBL" id="AKF25864.1"/>
    </source>
</evidence>
<gene>
    <name evidence="1" type="ORF">YH65_11080</name>
</gene>
<dbReference type="KEGG" id="slh:YH65_11080"/>
<organism evidence="1 2">
    <name type="scientific">Sulfurovum lithotrophicum</name>
    <dbReference type="NCBI Taxonomy" id="206403"/>
    <lineage>
        <taxon>Bacteria</taxon>
        <taxon>Pseudomonadati</taxon>
        <taxon>Campylobacterota</taxon>
        <taxon>Epsilonproteobacteria</taxon>
        <taxon>Campylobacterales</taxon>
        <taxon>Sulfurovaceae</taxon>
        <taxon>Sulfurovum</taxon>
    </lineage>
</organism>
<dbReference type="Proteomes" id="UP000034444">
    <property type="component" value="Chromosome"/>
</dbReference>
<protein>
    <submittedName>
        <fullName evidence="1">Uncharacterized protein</fullName>
    </submittedName>
</protein>
<dbReference type="EMBL" id="CP011308">
    <property type="protein sequence ID" value="AKF25864.1"/>
    <property type="molecule type" value="Genomic_DNA"/>
</dbReference>
<dbReference type="RefSeq" id="WP_046551913.1">
    <property type="nucleotide sequence ID" value="NZ_CP011308.1"/>
</dbReference>
<proteinExistence type="predicted"/>
<accession>A0A7U4M394</accession>
<keyword evidence="2" id="KW-1185">Reference proteome</keyword>